<evidence type="ECO:0000313" key="2">
    <source>
        <dbReference type="EMBL" id="CAK0819609.1"/>
    </source>
</evidence>
<evidence type="ECO:0008006" key="4">
    <source>
        <dbReference type="Google" id="ProtNLM"/>
    </source>
</evidence>
<feature type="region of interest" description="Disordered" evidence="1">
    <location>
        <begin position="767"/>
        <end position="892"/>
    </location>
</feature>
<feature type="compositionally biased region" description="Basic and acidic residues" evidence="1">
    <location>
        <begin position="863"/>
        <end position="872"/>
    </location>
</feature>
<evidence type="ECO:0000313" key="3">
    <source>
        <dbReference type="Proteomes" id="UP001189429"/>
    </source>
</evidence>
<feature type="region of interest" description="Disordered" evidence="1">
    <location>
        <begin position="30"/>
        <end position="52"/>
    </location>
</feature>
<name>A0ABN9RRP7_9DINO</name>
<proteinExistence type="predicted"/>
<dbReference type="EMBL" id="CAUYUJ010007113">
    <property type="protein sequence ID" value="CAK0819609.1"/>
    <property type="molecule type" value="Genomic_DNA"/>
</dbReference>
<gene>
    <name evidence="2" type="ORF">PCOR1329_LOCUS21560</name>
</gene>
<feature type="compositionally biased region" description="Low complexity" evidence="1">
    <location>
        <begin position="837"/>
        <end position="846"/>
    </location>
</feature>
<sequence length="1222" mass="130543">MSRGTRQRLCRRQAEEREVDRALWGLNSLYTHQPQPRDRASPGKGPERGAECGSYHLFSAGQAGVLDRVRRAVRDLGPPPVGASPAEALRKLRVASWYDVDSTTLGRYSLADVSLPSGDVRPVPVSELWGEGGCQMVEDFCRLNVVPPEQSRARLRSSGVVTPYSDPKLRHPRAFEEFMSALAARGMLDFSLEDGERGARRLGVELWLHTRRFLSAIELGADEDIFVGGADLSDAFYHMGPPKPLRKYFTFRPVRAASVGCTEIGGRAVAAHEKVYPRLAVIPMGWSWALWMCQKIHERIVEAAGSDPKFRITDKTCPPDLSQPCHTQYVDNYIAISTNRDNVRKSVSSAITALERSAEEAAPWMCGPDDTQEPARCDLDAGAPGDIYGFGRLPGADDFPEVPRGMIEQDWRVVGRFEWRKKGESIPVLEARATLYGYRHLLRSRRNHGKRLVVLGDSMSVAGAVSKSRSGSRAMLYVTQSIAALSLATGSSLHYRWLPSEWNAADGPSRGRWRPAAPSALAPRDARASGPSARQRGGAGAGAADGTAGSRTPGGCGRSAGAGRAAAHGVGADLEPVYVVSMSPSAGSAAAASRAAAAGRLSSPPGLGRAHAPQGEPASRAGCGSAVHSSAAAGYDGAGGGAHQAEDAGPLPGDLRRLPGVGERPSADDRGPCGPGDRGVAGRPLPGRRGPECRVLGVCGGDFLHRPEQGVGRADASVAPRPPGLSQARTAAISIADALHGSGDGGDGAPGPTALPECARRPSHLRAVPEARRGVPHQGGGPRPARGEGQRSVPLVRDDSPCCRDREGVQDRRVRREPVSGSRPAVLHRARARPDADAPAGRGLAARRAEARRLRSAPGGAAVHRDARRGDEGLQGGRRNAGGGHRAGRRPHVHAAARRRLARLRLGLPPLGGRAPSRALAFVVLGPALREGEQVGSSRSQARAGAPGPRQTLRRAAERGGVWPALSCTIRLRQRVFVEVFSGSGHLSEAISRVGVTALLWDISLGESYDFRCKRNCFLLLGWARAGLVAGAHAATPCSSFSRARDIPPGPPRLRSDSEPMGLGGLSQADQEKVAIGNMLMLFSASLIRECRQVQAPCSLENPARSRLWICPAMRRLARAQGIAVVATDFCPWGVPWKKSTTFLCYDLDLAELEAARCVGSKRGICKRTGLPHQQLQGKDQTGNFYTKLAEPYPKKLRKAIADAYYNTWAKCLGESFGRFMQ</sequence>
<comment type="caution">
    <text evidence="2">The sequence shown here is derived from an EMBL/GenBank/DDBJ whole genome shotgun (WGS) entry which is preliminary data.</text>
</comment>
<keyword evidence="3" id="KW-1185">Reference proteome</keyword>
<feature type="compositionally biased region" description="Basic and acidic residues" evidence="1">
    <location>
        <begin position="35"/>
        <end position="50"/>
    </location>
</feature>
<feature type="compositionally biased region" description="Basic and acidic residues" evidence="1">
    <location>
        <begin position="796"/>
        <end position="818"/>
    </location>
</feature>
<feature type="region of interest" description="Disordered" evidence="1">
    <location>
        <begin position="599"/>
        <end position="691"/>
    </location>
</feature>
<organism evidence="2 3">
    <name type="scientific">Prorocentrum cordatum</name>
    <dbReference type="NCBI Taxonomy" id="2364126"/>
    <lineage>
        <taxon>Eukaryota</taxon>
        <taxon>Sar</taxon>
        <taxon>Alveolata</taxon>
        <taxon>Dinophyceae</taxon>
        <taxon>Prorocentrales</taxon>
        <taxon>Prorocentraceae</taxon>
        <taxon>Prorocentrum</taxon>
    </lineage>
</organism>
<evidence type="ECO:0000256" key="1">
    <source>
        <dbReference type="SAM" id="MobiDB-lite"/>
    </source>
</evidence>
<protein>
    <recommendedName>
        <fullName evidence="4">DNA (cytosine-5-)-methyltransferase</fullName>
    </recommendedName>
</protein>
<feature type="region of interest" description="Disordered" evidence="1">
    <location>
        <begin position="506"/>
        <end position="563"/>
    </location>
</feature>
<feature type="compositionally biased region" description="Gly residues" evidence="1">
    <location>
        <begin position="873"/>
        <end position="885"/>
    </location>
</feature>
<feature type="region of interest" description="Disordered" evidence="1">
    <location>
        <begin position="739"/>
        <end position="758"/>
    </location>
</feature>
<dbReference type="Proteomes" id="UP001189429">
    <property type="component" value="Unassembled WGS sequence"/>
</dbReference>
<accession>A0ABN9RRP7</accession>
<reference evidence="2" key="1">
    <citation type="submission" date="2023-10" db="EMBL/GenBank/DDBJ databases">
        <authorList>
            <person name="Chen Y."/>
            <person name="Shah S."/>
            <person name="Dougan E. K."/>
            <person name="Thang M."/>
            <person name="Chan C."/>
        </authorList>
    </citation>
    <scope>NUCLEOTIDE SEQUENCE [LARGE SCALE GENOMIC DNA]</scope>
</reference>